<dbReference type="SUPFAM" id="SSF55394">
    <property type="entry name" value="Bactericidal permeability-increasing protein, BPI"/>
    <property type="match status" value="1"/>
</dbReference>
<gene>
    <name evidence="1" type="ORF">CVLEPA_LOCUS11613</name>
</gene>
<proteinExistence type="predicted"/>
<dbReference type="Proteomes" id="UP001642483">
    <property type="component" value="Unassembled WGS sequence"/>
</dbReference>
<dbReference type="InterPro" id="IPR017943">
    <property type="entry name" value="Bactericidal_perm-incr_a/b_dom"/>
</dbReference>
<evidence type="ECO:0000313" key="1">
    <source>
        <dbReference type="EMBL" id="CAK8681411.1"/>
    </source>
</evidence>
<keyword evidence="2" id="KW-1185">Reference proteome</keyword>
<accession>A0ABP0FRX8</accession>
<comment type="caution">
    <text evidence="1">The sequence shown here is derived from an EMBL/GenBank/DDBJ whole genome shotgun (WGS) entry which is preliminary data.</text>
</comment>
<organism evidence="1 2">
    <name type="scientific">Clavelina lepadiformis</name>
    <name type="common">Light-bulb sea squirt</name>
    <name type="synonym">Ascidia lepadiformis</name>
    <dbReference type="NCBI Taxonomy" id="159417"/>
    <lineage>
        <taxon>Eukaryota</taxon>
        <taxon>Metazoa</taxon>
        <taxon>Chordata</taxon>
        <taxon>Tunicata</taxon>
        <taxon>Ascidiacea</taxon>
        <taxon>Aplousobranchia</taxon>
        <taxon>Clavelinidae</taxon>
        <taxon>Clavelina</taxon>
    </lineage>
</organism>
<dbReference type="EMBL" id="CAWYQH010000079">
    <property type="protein sequence ID" value="CAK8681411.1"/>
    <property type="molecule type" value="Genomic_DNA"/>
</dbReference>
<protein>
    <submittedName>
        <fullName evidence="1">Uncharacterized protein</fullName>
    </submittedName>
</protein>
<sequence>MGAVLRRMAQRKILSIIDSFQKVKLPPHTGDYIQTTNAKLWKNRNVGKTTITNKSADEWRISLKSFVLYFSADWRVKYFLSLTGTVFAEINNVDLVVTILTESYLPPKISPVSGSCSVNIGGLSFDVQNSFFSGFFNFFLKFFNGKLKRKLQNVGH</sequence>
<reference evidence="1 2" key="1">
    <citation type="submission" date="2024-02" db="EMBL/GenBank/DDBJ databases">
        <authorList>
            <person name="Daric V."/>
            <person name="Darras S."/>
        </authorList>
    </citation>
    <scope>NUCLEOTIDE SEQUENCE [LARGE SCALE GENOMIC DNA]</scope>
</reference>
<name>A0ABP0FRX8_CLALP</name>
<evidence type="ECO:0000313" key="2">
    <source>
        <dbReference type="Proteomes" id="UP001642483"/>
    </source>
</evidence>
<dbReference type="Gene3D" id="3.15.10.10">
    <property type="entry name" value="Bactericidal permeability-increasing protein, domain 1"/>
    <property type="match status" value="1"/>
</dbReference>